<feature type="compositionally biased region" description="Low complexity" evidence="2">
    <location>
        <begin position="34"/>
        <end position="46"/>
    </location>
</feature>
<name>A0AA39YPT6_9PEZI</name>
<evidence type="ECO:0000259" key="3">
    <source>
        <dbReference type="PROSITE" id="PS50090"/>
    </source>
</evidence>
<feature type="compositionally biased region" description="Basic residues" evidence="2">
    <location>
        <begin position="352"/>
        <end position="361"/>
    </location>
</feature>
<feature type="compositionally biased region" description="Basic and acidic residues" evidence="2">
    <location>
        <begin position="49"/>
        <end position="60"/>
    </location>
</feature>
<feature type="compositionally biased region" description="Polar residues" evidence="2">
    <location>
        <begin position="215"/>
        <end position="232"/>
    </location>
</feature>
<dbReference type="InterPro" id="IPR001005">
    <property type="entry name" value="SANT/Myb"/>
</dbReference>
<reference evidence="5" key="1">
    <citation type="submission" date="2023-06" db="EMBL/GenBank/DDBJ databases">
        <title>Genome-scale phylogeny and comparative genomics of the fungal order Sordariales.</title>
        <authorList>
            <consortium name="Lawrence Berkeley National Laboratory"/>
            <person name="Hensen N."/>
            <person name="Bonometti L."/>
            <person name="Westerberg I."/>
            <person name="Brannstrom I.O."/>
            <person name="Guillou S."/>
            <person name="Cros-Aarteil S."/>
            <person name="Calhoun S."/>
            <person name="Haridas S."/>
            <person name="Kuo A."/>
            <person name="Mondo S."/>
            <person name="Pangilinan J."/>
            <person name="Riley R."/>
            <person name="Labutti K."/>
            <person name="Andreopoulos B."/>
            <person name="Lipzen A."/>
            <person name="Chen C."/>
            <person name="Yanf M."/>
            <person name="Daum C."/>
            <person name="Ng V."/>
            <person name="Clum A."/>
            <person name="Steindorff A."/>
            <person name="Ohm R."/>
            <person name="Martin F."/>
            <person name="Silar P."/>
            <person name="Natvig D."/>
            <person name="Lalanne C."/>
            <person name="Gautier V."/>
            <person name="Ament-Velasquez S.L."/>
            <person name="Kruys A."/>
            <person name="Hutchinson M.I."/>
            <person name="Powell A.J."/>
            <person name="Barry K."/>
            <person name="Miller A.N."/>
            <person name="Grigoriev I.V."/>
            <person name="Debuchy R."/>
            <person name="Gladieux P."/>
            <person name="Thoren M.H."/>
            <person name="Johannesson H."/>
        </authorList>
    </citation>
    <scope>NUCLEOTIDE SEQUENCE</scope>
    <source>
        <strain evidence="5">SMH2532-1</strain>
    </source>
</reference>
<dbReference type="EMBL" id="JAULSV010000001">
    <property type="protein sequence ID" value="KAK0656439.1"/>
    <property type="molecule type" value="Genomic_DNA"/>
</dbReference>
<organism evidence="5 6">
    <name type="scientific">Cercophora newfieldiana</name>
    <dbReference type="NCBI Taxonomy" id="92897"/>
    <lineage>
        <taxon>Eukaryota</taxon>
        <taxon>Fungi</taxon>
        <taxon>Dikarya</taxon>
        <taxon>Ascomycota</taxon>
        <taxon>Pezizomycotina</taxon>
        <taxon>Sordariomycetes</taxon>
        <taxon>Sordariomycetidae</taxon>
        <taxon>Sordariales</taxon>
        <taxon>Lasiosphaeriaceae</taxon>
        <taxon>Cercophora</taxon>
    </lineage>
</organism>
<evidence type="ECO:0000313" key="6">
    <source>
        <dbReference type="Proteomes" id="UP001174936"/>
    </source>
</evidence>
<feature type="compositionally biased region" description="Polar residues" evidence="2">
    <location>
        <begin position="331"/>
        <end position="351"/>
    </location>
</feature>
<evidence type="ECO:0000313" key="5">
    <source>
        <dbReference type="EMBL" id="KAK0656439.1"/>
    </source>
</evidence>
<feature type="non-terminal residue" evidence="5">
    <location>
        <position position="525"/>
    </location>
</feature>
<evidence type="ECO:0000256" key="2">
    <source>
        <dbReference type="SAM" id="MobiDB-lite"/>
    </source>
</evidence>
<dbReference type="SMART" id="SM00717">
    <property type="entry name" value="SANT"/>
    <property type="match status" value="2"/>
</dbReference>
<dbReference type="InterPro" id="IPR009057">
    <property type="entry name" value="Homeodomain-like_sf"/>
</dbReference>
<dbReference type="InterPro" id="IPR017930">
    <property type="entry name" value="Myb_dom"/>
</dbReference>
<dbReference type="SUPFAM" id="SSF46689">
    <property type="entry name" value="Homeodomain-like"/>
    <property type="match status" value="2"/>
</dbReference>
<keyword evidence="1" id="KW-0539">Nucleus</keyword>
<evidence type="ECO:0000256" key="1">
    <source>
        <dbReference type="ARBA" id="ARBA00023242"/>
    </source>
</evidence>
<feature type="region of interest" description="Disordered" evidence="2">
    <location>
        <begin position="13"/>
        <end position="101"/>
    </location>
</feature>
<feature type="region of interest" description="Disordered" evidence="2">
    <location>
        <begin position="478"/>
        <end position="525"/>
    </location>
</feature>
<accession>A0AA39YPT6</accession>
<feature type="region of interest" description="Disordered" evidence="2">
    <location>
        <begin position="295"/>
        <end position="392"/>
    </location>
</feature>
<comment type="caution">
    <text evidence="5">The sequence shown here is derived from an EMBL/GenBank/DDBJ whole genome shotgun (WGS) entry which is preliminary data.</text>
</comment>
<protein>
    <submittedName>
        <fullName evidence="5">Uncharacterized protein</fullName>
    </submittedName>
</protein>
<feature type="compositionally biased region" description="Basic residues" evidence="2">
    <location>
        <begin position="234"/>
        <end position="244"/>
    </location>
</feature>
<sequence length="525" mass="58252">MATIEPRLIHLLNNSQTPNLPPIQLPPLDGNAGESLSLPSLELPPLDHNQAHRGGEDKAPTHIPPLHAVGDDALRKQPYQIPDNAFPNDTPPGGASGRPVKPAHPLQMLLDDSEASTSTLSLRMVADDSLNAEAFDDLSTKKRHRALTTKDDFPQLPQPLKKQKSTQQVVPPIIAGLHEPPPEAAILPSMTHNRFDDTDQIALGIYKDYEAIVTPGNTSHASEGGDKSTNGSVKGKRRAAKPRRKWSDEETNQLLLGVSRHGVGKWTSILDDPNFKFNGRSAGDLKDRFRTCCPDELRSNSAPASGKKSRSHIKSRNGPQLENILIEPESCRSSAPHAQSQNDSDSAPANRQQRKSRAHRKKMEDLVELGIHGPFKKSHRRERRPFTDQDDKEILEGLDQYGPAWTKIQRDHRFNLSTRQPTDLRDRVRNKYPDIYQRIEKGVFHVKGDPKMSSAGPLEPVVGTTMEKTLQPQLVAQQELNRSSSREDMIQGPPPHKRLGFHESMESLPGLSDMFDMSSQPGMPG</sequence>
<dbReference type="PROSITE" id="PS50090">
    <property type="entry name" value="MYB_LIKE"/>
    <property type="match status" value="1"/>
</dbReference>
<feature type="compositionally biased region" description="Basic residues" evidence="2">
    <location>
        <begin position="374"/>
        <end position="383"/>
    </location>
</feature>
<gene>
    <name evidence="5" type="ORF">B0T16DRAFT_296900</name>
</gene>
<dbReference type="Proteomes" id="UP001174936">
    <property type="component" value="Unassembled WGS sequence"/>
</dbReference>
<dbReference type="AlphaFoldDB" id="A0AA39YPT6"/>
<proteinExistence type="predicted"/>
<feature type="region of interest" description="Disordered" evidence="2">
    <location>
        <begin position="215"/>
        <end position="248"/>
    </location>
</feature>
<dbReference type="InterPro" id="IPR052450">
    <property type="entry name" value="TRBD-Containing_Protein"/>
</dbReference>
<dbReference type="PANTHER" id="PTHR46734">
    <property type="entry name" value="TELOMERIC REPEAT-BINDING FACTOR 1 TERF1"/>
    <property type="match status" value="1"/>
</dbReference>
<dbReference type="PROSITE" id="PS51294">
    <property type="entry name" value="HTH_MYB"/>
    <property type="match status" value="1"/>
</dbReference>
<dbReference type="CDD" id="cd11660">
    <property type="entry name" value="SANT_TRF"/>
    <property type="match status" value="2"/>
</dbReference>
<feature type="domain" description="Myb-like" evidence="3">
    <location>
        <begin position="238"/>
        <end position="291"/>
    </location>
</feature>
<evidence type="ECO:0000259" key="4">
    <source>
        <dbReference type="PROSITE" id="PS51294"/>
    </source>
</evidence>
<dbReference type="Pfam" id="PF00249">
    <property type="entry name" value="Myb_DNA-binding"/>
    <property type="match status" value="1"/>
</dbReference>
<dbReference type="Gene3D" id="1.10.10.60">
    <property type="entry name" value="Homeodomain-like"/>
    <property type="match status" value="2"/>
</dbReference>
<keyword evidence="6" id="KW-1185">Reference proteome</keyword>
<feature type="domain" description="HTH myb-type" evidence="4">
    <location>
        <begin position="238"/>
        <end position="297"/>
    </location>
</feature>
<dbReference type="PANTHER" id="PTHR46734:SF1">
    <property type="entry name" value="TELOMERIC REPEAT-BINDING FACTOR 1"/>
    <property type="match status" value="1"/>
</dbReference>